<keyword evidence="7 9" id="KW-0067">ATP-binding</keyword>
<dbReference type="PROSITE" id="PS50011">
    <property type="entry name" value="PROTEIN_KINASE_DOM"/>
    <property type="match status" value="1"/>
</dbReference>
<dbReference type="PROSITE" id="PS00107">
    <property type="entry name" value="PROTEIN_KINASE_ATP"/>
    <property type="match status" value="1"/>
</dbReference>
<dbReference type="GO" id="GO:0009966">
    <property type="term" value="P:regulation of signal transduction"/>
    <property type="evidence" value="ECO:0007669"/>
    <property type="project" value="TreeGrafter"/>
</dbReference>
<dbReference type="GO" id="GO:0007165">
    <property type="term" value="P:signal transduction"/>
    <property type="evidence" value="ECO:0007669"/>
    <property type="project" value="InterPro"/>
</dbReference>
<evidence type="ECO:0000256" key="1">
    <source>
        <dbReference type="ARBA" id="ARBA00009793"/>
    </source>
</evidence>
<dbReference type="InterPro" id="IPR000719">
    <property type="entry name" value="Prot_kinase_dom"/>
</dbReference>
<feature type="active site" description="Proton acceptor" evidence="8">
    <location>
        <position position="301"/>
    </location>
</feature>
<keyword evidence="6 10" id="KW-0418">Kinase</keyword>
<dbReference type="InterPro" id="IPR017441">
    <property type="entry name" value="Protein_kinase_ATP_BS"/>
</dbReference>
<dbReference type="Pfam" id="PF00069">
    <property type="entry name" value="Pkinase"/>
    <property type="match status" value="1"/>
</dbReference>
<dbReference type="PROSITE" id="PS50132">
    <property type="entry name" value="RGS"/>
    <property type="match status" value="1"/>
</dbReference>
<dbReference type="SUPFAM" id="SSF48097">
    <property type="entry name" value="Regulator of G-protein signaling, RGS"/>
    <property type="match status" value="1"/>
</dbReference>
<evidence type="ECO:0000256" key="3">
    <source>
        <dbReference type="ARBA" id="ARBA00022553"/>
    </source>
</evidence>
<proteinExistence type="inferred from homology"/>
<dbReference type="SUPFAM" id="SSF56112">
    <property type="entry name" value="Protein kinase-like (PK-like)"/>
    <property type="match status" value="1"/>
</dbReference>
<dbReference type="EC" id="2.7.11.-" evidence="10"/>
<keyword evidence="4 10" id="KW-0808">Transferase</keyword>
<dbReference type="AlphaFoldDB" id="A0A8B9JE22"/>
<evidence type="ECO:0000256" key="6">
    <source>
        <dbReference type="ARBA" id="ARBA00022777"/>
    </source>
</evidence>
<dbReference type="Ensembl" id="ENSAMXT00005022310.1">
    <property type="protein sequence ID" value="ENSAMXP00005020181.1"/>
    <property type="gene ID" value="ENSAMXG00005010342.1"/>
</dbReference>
<dbReference type="InterPro" id="IPR036305">
    <property type="entry name" value="RGS_sf"/>
</dbReference>
<dbReference type="GO" id="GO:0005524">
    <property type="term" value="F:ATP binding"/>
    <property type="evidence" value="ECO:0007669"/>
    <property type="project" value="UniProtKB-UniRule"/>
</dbReference>
<evidence type="ECO:0000313" key="15">
    <source>
        <dbReference type="Proteomes" id="UP000694621"/>
    </source>
</evidence>
<dbReference type="SMART" id="SM00220">
    <property type="entry name" value="S_TKc"/>
    <property type="match status" value="1"/>
</dbReference>
<dbReference type="PANTHER" id="PTHR24355">
    <property type="entry name" value="G PROTEIN-COUPLED RECEPTOR KINASE/RIBOSOMAL PROTEIN S6 KINASE"/>
    <property type="match status" value="1"/>
</dbReference>
<feature type="domain" description="AGC-kinase C-terminal" evidence="13">
    <location>
        <begin position="441"/>
        <end position="506"/>
    </location>
</feature>
<evidence type="ECO:0000256" key="7">
    <source>
        <dbReference type="ARBA" id="ARBA00022840"/>
    </source>
</evidence>
<evidence type="ECO:0000256" key="8">
    <source>
        <dbReference type="PIRSR" id="PIRSR600239-51"/>
    </source>
</evidence>
<dbReference type="FunFam" id="1.10.510.10:FF:000074">
    <property type="entry name" value="G protein-coupled receptor kinase"/>
    <property type="match status" value="1"/>
</dbReference>
<dbReference type="InterPro" id="IPR000961">
    <property type="entry name" value="AGC-kinase_C"/>
</dbReference>
<dbReference type="InterPro" id="IPR011009">
    <property type="entry name" value="Kinase-like_dom_sf"/>
</dbReference>
<dbReference type="SMART" id="SM00133">
    <property type="entry name" value="S_TK_X"/>
    <property type="match status" value="1"/>
</dbReference>
<dbReference type="PANTHER" id="PTHR24355:SF29">
    <property type="entry name" value="RHODOPSIN KINASE GRK7-B"/>
    <property type="match status" value="1"/>
</dbReference>
<dbReference type="Gene3D" id="1.10.167.10">
    <property type="entry name" value="Regulator of G-protein Signalling 4, domain 2"/>
    <property type="match status" value="1"/>
</dbReference>
<dbReference type="InterPro" id="IPR044926">
    <property type="entry name" value="RGS_subdomain_2"/>
</dbReference>
<dbReference type="InterPro" id="IPR016137">
    <property type="entry name" value="RGS"/>
</dbReference>
<reference evidence="14" key="1">
    <citation type="submission" date="2025-08" db="UniProtKB">
        <authorList>
            <consortium name="Ensembl"/>
        </authorList>
    </citation>
    <scope>IDENTIFICATION</scope>
</reference>
<comment type="similarity">
    <text evidence="1 10">Belongs to the protein kinase superfamily. AGC Ser/Thr protein kinase family. GPRK subfamily.</text>
</comment>
<evidence type="ECO:0000256" key="2">
    <source>
        <dbReference type="ARBA" id="ARBA00022527"/>
    </source>
</evidence>
<feature type="domain" description="Protein kinase" evidence="11">
    <location>
        <begin position="176"/>
        <end position="440"/>
    </location>
</feature>
<evidence type="ECO:0000256" key="5">
    <source>
        <dbReference type="ARBA" id="ARBA00022741"/>
    </source>
</evidence>
<dbReference type="GO" id="GO:0050254">
    <property type="term" value="F:rhodopsin kinase activity"/>
    <property type="evidence" value="ECO:0007669"/>
    <property type="project" value="UniProtKB-ARBA"/>
</dbReference>
<dbReference type="PRINTS" id="PR00717">
    <property type="entry name" value="GPCRKINASE"/>
</dbReference>
<feature type="domain" description="RGS" evidence="12">
    <location>
        <begin position="50"/>
        <end position="161"/>
    </location>
</feature>
<dbReference type="PROSITE" id="PS51285">
    <property type="entry name" value="AGC_KINASE_CTER"/>
    <property type="match status" value="1"/>
</dbReference>
<evidence type="ECO:0000256" key="10">
    <source>
        <dbReference type="RuleBase" id="RU000308"/>
    </source>
</evidence>
<name>A0A8B9JE22_ASTMX</name>
<dbReference type="InterPro" id="IPR000239">
    <property type="entry name" value="GPCR_kinase"/>
</dbReference>
<organism evidence="14 15">
    <name type="scientific">Astyanax mexicanus</name>
    <name type="common">Blind cave fish</name>
    <name type="synonym">Astyanax fasciatus mexicanus</name>
    <dbReference type="NCBI Taxonomy" id="7994"/>
    <lineage>
        <taxon>Eukaryota</taxon>
        <taxon>Metazoa</taxon>
        <taxon>Chordata</taxon>
        <taxon>Craniata</taxon>
        <taxon>Vertebrata</taxon>
        <taxon>Euteleostomi</taxon>
        <taxon>Actinopterygii</taxon>
        <taxon>Neopterygii</taxon>
        <taxon>Teleostei</taxon>
        <taxon>Ostariophysi</taxon>
        <taxon>Characiformes</taxon>
        <taxon>Characoidei</taxon>
        <taxon>Acestrorhamphidae</taxon>
        <taxon>Acestrorhamphinae</taxon>
        <taxon>Astyanax</taxon>
    </lineage>
</organism>
<dbReference type="Proteomes" id="UP000694621">
    <property type="component" value="Unplaced"/>
</dbReference>
<keyword evidence="2 10" id="KW-0723">Serine/threonine-protein kinase</keyword>
<dbReference type="SMART" id="SM00315">
    <property type="entry name" value="RGS"/>
    <property type="match status" value="1"/>
</dbReference>
<evidence type="ECO:0000256" key="9">
    <source>
        <dbReference type="PROSITE-ProRule" id="PRU10141"/>
    </source>
</evidence>
<dbReference type="InterPro" id="IPR008271">
    <property type="entry name" value="Ser/Thr_kinase_AS"/>
</dbReference>
<keyword evidence="5 9" id="KW-0547">Nucleotide-binding</keyword>
<accession>A0A8B9JE22</accession>
<evidence type="ECO:0000259" key="13">
    <source>
        <dbReference type="PROSITE" id="PS51285"/>
    </source>
</evidence>
<dbReference type="PROSITE" id="PS00108">
    <property type="entry name" value="PROTEIN_KINASE_ST"/>
    <property type="match status" value="1"/>
</dbReference>
<dbReference type="Gene3D" id="1.10.510.10">
    <property type="entry name" value="Transferase(Phosphotransferase) domain 1"/>
    <property type="match status" value="1"/>
</dbReference>
<protein>
    <recommendedName>
        <fullName evidence="10">G protein-coupled receptor kinase</fullName>
        <ecNumber evidence="10">2.7.11.-</ecNumber>
    </recommendedName>
</protein>
<sequence length="568" mass="64483">MEKPSSAIGNIAFFTLELKRRRQSRPLPKLEQCTTIRSTIAMDFEQICERQPIGNKLFRQFLQASEYVVAAELLDELNDWALAEAGAKDKARQNIINKFCRSDSSSFLSYLTGDMASKCQAVSEKDFEEVMMGRVKDATQEFLRGKPFTEYQSSLFFDRFLQWKEFEKQPISEKYFYEFRTLGKGGFGEVCAVQVKSTGQMYACKKLDKKRLKKKGGEKMALLEKCILEKVNSRFVVNLAYAYSTKTHLCLVMSLMTGGELKYHIYHMGERGIELDRVVYYTAQITAGLLHLHAMDIVYRDMKPENVLLDSQGQCKLSDLGLAVELPGGKTICQRAGTNGYMAPEILKGESYGMSVDWWALGCSIYEMVAGRLPFKDYKEKVQKEKVAQRTLEDECQFQHQGFEASTIDIINLFLKKNVEERLGCKEEGSPSNPRKHEFFSAISFPRLEAGLITPPWVPKPNVVYAKDTEDIRNFSEVKGVEFDANDEKFFKEFSTGAVPIPWQQEMIDSGLFDEVLFVIVFNGWLKTKLHTNDPKQPTTTAAPCGSMVHRSVTEGIVPISDCASSEL</sequence>
<dbReference type="Gene3D" id="3.30.200.20">
    <property type="entry name" value="Phosphorylase Kinase, domain 1"/>
    <property type="match status" value="1"/>
</dbReference>
<keyword evidence="3" id="KW-0597">Phosphoprotein</keyword>
<evidence type="ECO:0000259" key="12">
    <source>
        <dbReference type="PROSITE" id="PS50132"/>
    </source>
</evidence>
<evidence type="ECO:0000313" key="14">
    <source>
        <dbReference type="Ensembl" id="ENSAMXP00005020181.1"/>
    </source>
</evidence>
<dbReference type="Pfam" id="PF00615">
    <property type="entry name" value="RGS"/>
    <property type="match status" value="1"/>
</dbReference>
<dbReference type="GO" id="GO:0005737">
    <property type="term" value="C:cytoplasm"/>
    <property type="evidence" value="ECO:0007669"/>
    <property type="project" value="TreeGrafter"/>
</dbReference>
<evidence type="ECO:0000259" key="11">
    <source>
        <dbReference type="PROSITE" id="PS50011"/>
    </source>
</evidence>
<feature type="binding site" evidence="9">
    <location>
        <position position="205"/>
    </location>
    <ligand>
        <name>ATP</name>
        <dbReference type="ChEBI" id="CHEBI:30616"/>
    </ligand>
</feature>
<evidence type="ECO:0000256" key="4">
    <source>
        <dbReference type="ARBA" id="ARBA00022679"/>
    </source>
</evidence>